<keyword evidence="6" id="KW-0539">Nucleus</keyword>
<feature type="region of interest" description="Disordered" evidence="7">
    <location>
        <begin position="1"/>
        <end position="23"/>
    </location>
</feature>
<dbReference type="GO" id="GO:0010158">
    <property type="term" value="P:abaxial cell fate specification"/>
    <property type="evidence" value="ECO:0007669"/>
    <property type="project" value="InterPro"/>
</dbReference>
<evidence type="ECO:0000313" key="10">
    <source>
        <dbReference type="Proteomes" id="UP001055439"/>
    </source>
</evidence>
<protein>
    <submittedName>
        <fullName evidence="9">JmjC domain containing protein</fullName>
    </submittedName>
</protein>
<dbReference type="InterPro" id="IPR001005">
    <property type="entry name" value="SANT/Myb"/>
</dbReference>
<evidence type="ECO:0000259" key="8">
    <source>
        <dbReference type="Pfam" id="PF00249"/>
    </source>
</evidence>
<keyword evidence="3" id="KW-0221">Differentiation</keyword>
<evidence type="ECO:0000256" key="3">
    <source>
        <dbReference type="ARBA" id="ARBA00022782"/>
    </source>
</evidence>
<feature type="region of interest" description="Disordered" evidence="7">
    <location>
        <begin position="66"/>
        <end position="86"/>
    </location>
</feature>
<feature type="region of interest" description="Disordered" evidence="7">
    <location>
        <begin position="189"/>
        <end position="212"/>
    </location>
</feature>
<feature type="region of interest" description="Disordered" evidence="7">
    <location>
        <begin position="287"/>
        <end position="327"/>
    </location>
</feature>
<name>A0A9E7JS13_9LILI</name>
<dbReference type="Proteomes" id="UP001055439">
    <property type="component" value="Chromosome 2"/>
</dbReference>
<keyword evidence="4" id="KW-0805">Transcription regulation</keyword>
<feature type="compositionally biased region" description="Polar residues" evidence="7">
    <location>
        <begin position="67"/>
        <end position="84"/>
    </location>
</feature>
<comment type="subcellular location">
    <subcellularLocation>
        <location evidence="1">Nucleus</location>
    </subcellularLocation>
</comment>
<feature type="region of interest" description="Disordered" evidence="7">
    <location>
        <begin position="356"/>
        <end position="396"/>
    </location>
</feature>
<evidence type="ECO:0000313" key="9">
    <source>
        <dbReference type="EMBL" id="URD91425.1"/>
    </source>
</evidence>
<keyword evidence="10" id="KW-1185">Reference proteome</keyword>
<evidence type="ECO:0000256" key="2">
    <source>
        <dbReference type="ARBA" id="ARBA00022473"/>
    </source>
</evidence>
<dbReference type="OrthoDB" id="1678912at2759"/>
<keyword evidence="5" id="KW-0804">Transcription</keyword>
<evidence type="ECO:0000256" key="1">
    <source>
        <dbReference type="ARBA" id="ARBA00004123"/>
    </source>
</evidence>
<dbReference type="Pfam" id="PF00249">
    <property type="entry name" value="Myb_DNA-binding"/>
    <property type="match status" value="1"/>
</dbReference>
<dbReference type="PANTHER" id="PTHR31496">
    <property type="entry name" value="TRANSCRIPTION FACTOR KAN2-RELATED"/>
    <property type="match status" value="1"/>
</dbReference>
<dbReference type="FunFam" id="1.10.10.60:FF:000002">
    <property type="entry name" value="Myb family transcription factor"/>
    <property type="match status" value="1"/>
</dbReference>
<dbReference type="InterPro" id="IPR044847">
    <property type="entry name" value="KAN_fam"/>
</dbReference>
<reference evidence="9" key="1">
    <citation type="submission" date="2022-05" db="EMBL/GenBank/DDBJ databases">
        <title>The Musa troglodytarum L. genome provides insights into the mechanism of non-climacteric behaviour and enrichment of carotenoids.</title>
        <authorList>
            <person name="Wang J."/>
        </authorList>
    </citation>
    <scope>NUCLEOTIDE SEQUENCE</scope>
    <source>
        <tissue evidence="9">Leaf</tissue>
    </source>
</reference>
<dbReference type="GO" id="GO:0006355">
    <property type="term" value="P:regulation of DNA-templated transcription"/>
    <property type="evidence" value="ECO:0007669"/>
    <property type="project" value="InterPro"/>
</dbReference>
<evidence type="ECO:0000256" key="4">
    <source>
        <dbReference type="ARBA" id="ARBA00023015"/>
    </source>
</evidence>
<dbReference type="EMBL" id="CP097504">
    <property type="protein sequence ID" value="URD91425.1"/>
    <property type="molecule type" value="Genomic_DNA"/>
</dbReference>
<evidence type="ECO:0000256" key="7">
    <source>
        <dbReference type="SAM" id="MobiDB-lite"/>
    </source>
</evidence>
<dbReference type="InterPro" id="IPR009057">
    <property type="entry name" value="Homeodomain-like_sf"/>
</dbReference>
<dbReference type="InterPro" id="IPR006447">
    <property type="entry name" value="Myb_dom_plants"/>
</dbReference>
<dbReference type="GO" id="GO:0005634">
    <property type="term" value="C:nucleus"/>
    <property type="evidence" value="ECO:0007669"/>
    <property type="project" value="UniProtKB-SubCell"/>
</dbReference>
<evidence type="ECO:0000256" key="6">
    <source>
        <dbReference type="ARBA" id="ARBA00023242"/>
    </source>
</evidence>
<dbReference type="Gene3D" id="1.10.10.60">
    <property type="entry name" value="Homeodomain-like"/>
    <property type="match status" value="1"/>
</dbReference>
<dbReference type="AlphaFoldDB" id="A0A9E7JS13"/>
<gene>
    <name evidence="9" type="ORF">MUK42_28218</name>
</gene>
<proteinExistence type="predicted"/>
<keyword evidence="2" id="KW-0217">Developmental protein</keyword>
<dbReference type="GO" id="GO:0000976">
    <property type="term" value="F:transcription cis-regulatory region binding"/>
    <property type="evidence" value="ECO:0007669"/>
    <property type="project" value="InterPro"/>
</dbReference>
<feature type="domain" description="Myb-like" evidence="8">
    <location>
        <begin position="226"/>
        <end position="277"/>
    </location>
</feature>
<sequence length="396" mass="44268">MAHTVSFLEQNRQEHNPMLRNPGQLGGWGNLECCYRVEKEKDKIQREGGGGGRKKTNMELFPAQPDLSLQISPPNSKPTPSWSRTSDENLDLGFCWRAVDSSDKSDTAPSLAKADNAGFESSLANQSASENHGANRGHYHHHHLHFHQHHPVLHQGYRQDLGLLMPIRGIPVYHNPPAAFHILQNQPQQHRHHQPHSCDSAAQGLSRPTSRFLPRFPAKRSMRAPRMRWTTTLHARFVHAVELLGGHERATPKSVLELMDVKDLTLAHVKSHLQMYRTVKTTDRQAASSGIAGQNEPIEISDDNLPEIQGTEASSQPARSTEDMGTNDYGFWSNASSRGGCFLDRPSDSTAWSVNPFEDMQSKGPEMVPDVNSSSFSERNTDKPNLEFTLGRPHCI</sequence>
<dbReference type="SUPFAM" id="SSF46689">
    <property type="entry name" value="Homeodomain-like"/>
    <property type="match status" value="1"/>
</dbReference>
<organism evidence="9 10">
    <name type="scientific">Musa troglodytarum</name>
    <name type="common">fe'i banana</name>
    <dbReference type="NCBI Taxonomy" id="320322"/>
    <lineage>
        <taxon>Eukaryota</taxon>
        <taxon>Viridiplantae</taxon>
        <taxon>Streptophyta</taxon>
        <taxon>Embryophyta</taxon>
        <taxon>Tracheophyta</taxon>
        <taxon>Spermatophyta</taxon>
        <taxon>Magnoliopsida</taxon>
        <taxon>Liliopsida</taxon>
        <taxon>Zingiberales</taxon>
        <taxon>Musaceae</taxon>
        <taxon>Musa</taxon>
    </lineage>
</organism>
<accession>A0A9E7JS13</accession>
<dbReference type="NCBIfam" id="TIGR01557">
    <property type="entry name" value="myb_SHAQKYF"/>
    <property type="match status" value="1"/>
</dbReference>
<evidence type="ECO:0000256" key="5">
    <source>
        <dbReference type="ARBA" id="ARBA00023163"/>
    </source>
</evidence>
<dbReference type="PANTHER" id="PTHR31496:SF48">
    <property type="entry name" value="TRANSCRIPTION FACTOR KAN2-RELATED"/>
    <property type="match status" value="1"/>
</dbReference>